<dbReference type="OMA" id="DWAMVTC"/>
<dbReference type="AlphaFoldDB" id="H3AFD3"/>
<feature type="transmembrane region" description="Helical" evidence="13">
    <location>
        <begin position="649"/>
        <end position="673"/>
    </location>
</feature>
<keyword evidence="2" id="KW-0813">Transport</keyword>
<dbReference type="eggNOG" id="KOG0619">
    <property type="taxonomic scope" value="Eukaryota"/>
</dbReference>
<dbReference type="Pfam" id="PF00560">
    <property type="entry name" value="LRR_1"/>
    <property type="match status" value="1"/>
</dbReference>
<keyword evidence="16" id="KW-1185">Reference proteome</keyword>
<evidence type="ECO:0000256" key="12">
    <source>
        <dbReference type="ARBA" id="ARBA00023303"/>
    </source>
</evidence>
<protein>
    <submittedName>
        <fullName evidence="15">Negative regulator of reactive oxygen species</fullName>
    </submittedName>
</protein>
<keyword evidence="7" id="KW-0677">Repeat</keyword>
<feature type="signal peptide" evidence="14">
    <location>
        <begin position="1"/>
        <end position="26"/>
    </location>
</feature>
<evidence type="ECO:0000256" key="2">
    <source>
        <dbReference type="ARBA" id="ARBA00022448"/>
    </source>
</evidence>
<reference evidence="15" key="3">
    <citation type="submission" date="2025-09" db="UniProtKB">
        <authorList>
            <consortium name="Ensembl"/>
        </authorList>
    </citation>
    <scope>IDENTIFICATION</scope>
</reference>
<keyword evidence="4" id="KW-0433">Leucine-rich repeat</keyword>
<dbReference type="FunCoup" id="H3AFD3">
    <property type="interactions" value="167"/>
</dbReference>
<reference evidence="16" key="1">
    <citation type="submission" date="2011-08" db="EMBL/GenBank/DDBJ databases">
        <title>The draft genome of Latimeria chalumnae.</title>
        <authorList>
            <person name="Di Palma F."/>
            <person name="Alfoldi J."/>
            <person name="Johnson J."/>
            <person name="Berlin A."/>
            <person name="Gnerre S."/>
            <person name="Jaffe D."/>
            <person name="MacCallum I."/>
            <person name="Young S."/>
            <person name="Walker B.J."/>
            <person name="Lander E."/>
            <person name="Lindblad-Toh K."/>
        </authorList>
    </citation>
    <scope>NUCLEOTIDE SEQUENCE [LARGE SCALE GENOMIC DNA]</scope>
    <source>
        <strain evidence="16">Wild caught</strain>
    </source>
</reference>
<evidence type="ECO:0000256" key="5">
    <source>
        <dbReference type="ARBA" id="ARBA00022692"/>
    </source>
</evidence>
<dbReference type="PANTHER" id="PTHR46473">
    <property type="entry name" value="GH08155P"/>
    <property type="match status" value="1"/>
</dbReference>
<dbReference type="EMBL" id="AFYH01210553">
    <property type="status" value="NOT_ANNOTATED_CDS"/>
    <property type="molecule type" value="Genomic_DNA"/>
</dbReference>
<evidence type="ECO:0000256" key="14">
    <source>
        <dbReference type="SAM" id="SignalP"/>
    </source>
</evidence>
<dbReference type="InParanoid" id="H3AFD3"/>
<evidence type="ECO:0000256" key="8">
    <source>
        <dbReference type="ARBA" id="ARBA00022989"/>
    </source>
</evidence>
<gene>
    <name evidence="15" type="primary">NRROS</name>
</gene>
<evidence type="ECO:0000256" key="10">
    <source>
        <dbReference type="ARBA" id="ARBA00023136"/>
    </source>
</evidence>
<keyword evidence="6 14" id="KW-0732">Signal</keyword>
<reference evidence="15" key="2">
    <citation type="submission" date="2025-08" db="UniProtKB">
        <authorList>
            <consortium name="Ensembl"/>
        </authorList>
    </citation>
    <scope>IDENTIFICATION</scope>
</reference>
<keyword evidence="5 13" id="KW-0812">Transmembrane</keyword>
<comment type="subcellular location">
    <subcellularLocation>
        <location evidence="1">Cell membrane</location>
        <topology evidence="1">Single-pass membrane protein</topology>
    </subcellularLocation>
</comment>
<evidence type="ECO:0000256" key="11">
    <source>
        <dbReference type="ARBA" id="ARBA00023157"/>
    </source>
</evidence>
<dbReference type="InterPro" id="IPR051432">
    <property type="entry name" value="KCNMA1_auxiliary"/>
</dbReference>
<evidence type="ECO:0000256" key="6">
    <source>
        <dbReference type="ARBA" id="ARBA00022729"/>
    </source>
</evidence>
<proteinExistence type="predicted"/>
<dbReference type="Gene3D" id="3.80.10.10">
    <property type="entry name" value="Ribonuclease Inhibitor"/>
    <property type="match status" value="5"/>
</dbReference>
<feature type="chain" id="PRO_5003579883" evidence="14">
    <location>
        <begin position="27"/>
        <end position="691"/>
    </location>
</feature>
<dbReference type="PRINTS" id="PR00019">
    <property type="entry name" value="LEURICHRPT"/>
</dbReference>
<evidence type="ECO:0000313" key="16">
    <source>
        <dbReference type="Proteomes" id="UP000008672"/>
    </source>
</evidence>
<name>H3AFD3_LATCH</name>
<accession>H3AFD3</accession>
<keyword evidence="10 13" id="KW-0472">Membrane</keyword>
<organism evidence="15 16">
    <name type="scientific">Latimeria chalumnae</name>
    <name type="common">Coelacanth</name>
    <dbReference type="NCBI Taxonomy" id="7897"/>
    <lineage>
        <taxon>Eukaryota</taxon>
        <taxon>Metazoa</taxon>
        <taxon>Chordata</taxon>
        <taxon>Craniata</taxon>
        <taxon>Vertebrata</taxon>
        <taxon>Euteleostomi</taxon>
        <taxon>Coelacanthiformes</taxon>
        <taxon>Coelacanthidae</taxon>
        <taxon>Latimeria</taxon>
    </lineage>
</organism>
<dbReference type="GeneTree" id="ENSGT00940000157975"/>
<evidence type="ECO:0000256" key="7">
    <source>
        <dbReference type="ARBA" id="ARBA00022737"/>
    </source>
</evidence>
<evidence type="ECO:0000256" key="4">
    <source>
        <dbReference type="ARBA" id="ARBA00022614"/>
    </source>
</evidence>
<dbReference type="PANTHER" id="PTHR46473:SF21">
    <property type="entry name" value="LRRCT DOMAIN-CONTAINING PROTEIN"/>
    <property type="match status" value="1"/>
</dbReference>
<dbReference type="OrthoDB" id="676979at2759"/>
<keyword evidence="8 13" id="KW-1133">Transmembrane helix</keyword>
<dbReference type="GO" id="GO:0005886">
    <property type="term" value="C:plasma membrane"/>
    <property type="evidence" value="ECO:0007669"/>
    <property type="project" value="UniProtKB-SubCell"/>
</dbReference>
<evidence type="ECO:0000256" key="3">
    <source>
        <dbReference type="ARBA" id="ARBA00022475"/>
    </source>
</evidence>
<evidence type="ECO:0000256" key="9">
    <source>
        <dbReference type="ARBA" id="ARBA00023065"/>
    </source>
</evidence>
<dbReference type="Proteomes" id="UP000008672">
    <property type="component" value="Unassembled WGS sequence"/>
</dbReference>
<dbReference type="InterPro" id="IPR032675">
    <property type="entry name" value="LRR_dom_sf"/>
</dbReference>
<keyword evidence="9" id="KW-0406">Ion transport</keyword>
<dbReference type="GO" id="GO:0034220">
    <property type="term" value="P:monoatomic ion transmembrane transport"/>
    <property type="evidence" value="ECO:0007669"/>
    <property type="project" value="UniProtKB-KW"/>
</dbReference>
<dbReference type="PROSITE" id="PS51450">
    <property type="entry name" value="LRR"/>
    <property type="match status" value="3"/>
</dbReference>
<dbReference type="InterPro" id="IPR001611">
    <property type="entry name" value="Leu-rich_rpt"/>
</dbReference>
<keyword evidence="12" id="KW-0407">Ion channel</keyword>
<dbReference type="Pfam" id="PF13855">
    <property type="entry name" value="LRR_8"/>
    <property type="match status" value="4"/>
</dbReference>
<dbReference type="KEGG" id="lcm:102366742"/>
<dbReference type="EMBL" id="AFYH01210554">
    <property type="status" value="NOT_ANNOTATED_CDS"/>
    <property type="molecule type" value="Genomic_DNA"/>
</dbReference>
<evidence type="ECO:0000256" key="13">
    <source>
        <dbReference type="SAM" id="Phobius"/>
    </source>
</evidence>
<keyword evidence="3" id="KW-1003">Cell membrane</keyword>
<dbReference type="STRING" id="7897.ENSLACP00000008354"/>
<dbReference type="SUPFAM" id="SSF52058">
    <property type="entry name" value="L domain-like"/>
    <property type="match status" value="2"/>
</dbReference>
<dbReference type="EMBL" id="AFYH01210552">
    <property type="status" value="NOT_ANNOTATED_CDS"/>
    <property type="molecule type" value="Genomic_DNA"/>
</dbReference>
<sequence length="691" mass="78039">MEAAPLHLCISLTLLTLSWNPLAVVSFTTSTNDCKLVHTAAVCNGQQLASVPSDLPTNIQEFILNDNIIKNLRNHSFLQYTSLRRLSLGRNNLEIIESGAFLNTKNLEDLNLEDNAIHRNSSITAVALQAVAALRRLELSGNRLNEDMVATLVYNLSTLASLHLSRNSIMRIDSSTFEGLSQLRELTLDRNYIYEIESGAFDSLKGLQNLNLAHNYIGCIVDFSLTQLKTLNISYNIMEWFLAADTDEDFELEILDLSNNKLLFFPLLPKRNKVKALLLAENEISFYEALPNSSSSEGNTVQFLHIKGNVTNTISVNLWEEASLGNHTSLDVLDLSRNQLRYLPQGFLKTMVSLSSLNLSQNCLETIHIMSGEPPDSLVKLDLSQNNLVELQVNDSTKSLLPNLKYCNLSNNRLSNVFNPTFSQMQSIITLDLSHNQISFCSNRHASCFSNAACIDFSNIRSLQHLHVTGSQLERLCDRAFHGTPITHLDLSDNSRLLWRTSMLVDLARTLQWLSLRNTTLISNTSELDFSMLQKLRTLDLSHNLLARLPPSLGALPLQILDLRSNKLSFLQQHVVQKLSQSLHTVFLSLNPYNCCRLSWWDILYQNKAVKIADESEVKCNLFSYVLEPVRLSDFVLTDCKWTTENNTLFYFLLALPTCVSALGAIILVFFSFKQQIFKFVKQGYRKSSPY</sequence>
<dbReference type="InterPro" id="IPR003591">
    <property type="entry name" value="Leu-rich_rpt_typical-subtyp"/>
</dbReference>
<evidence type="ECO:0000256" key="1">
    <source>
        <dbReference type="ARBA" id="ARBA00004162"/>
    </source>
</evidence>
<dbReference type="HOGENOM" id="CLU_024194_0_0_1"/>
<dbReference type="Ensembl" id="ENSLACT00000008421.2">
    <property type="protein sequence ID" value="ENSLACP00000008354.2"/>
    <property type="gene ID" value="ENSLACG00000007396.2"/>
</dbReference>
<dbReference type="SMART" id="SM00369">
    <property type="entry name" value="LRR_TYP"/>
    <property type="match status" value="12"/>
</dbReference>
<evidence type="ECO:0000313" key="15">
    <source>
        <dbReference type="Ensembl" id="ENSLACP00000008354.2"/>
    </source>
</evidence>
<keyword evidence="11" id="KW-1015">Disulfide bond</keyword>